<gene>
    <name evidence="3" type="ORF">PHACADRAFT_157085</name>
</gene>
<keyword evidence="2" id="KW-0067">ATP-binding</keyword>
<proteinExistence type="predicted"/>
<organism evidence="3 4">
    <name type="scientific">Phanerochaete carnosa (strain HHB-10118-sp)</name>
    <name type="common">White-rot fungus</name>
    <name type="synonym">Peniophora carnosa</name>
    <dbReference type="NCBI Taxonomy" id="650164"/>
    <lineage>
        <taxon>Eukaryota</taxon>
        <taxon>Fungi</taxon>
        <taxon>Dikarya</taxon>
        <taxon>Basidiomycota</taxon>
        <taxon>Agaricomycotina</taxon>
        <taxon>Agaricomycetes</taxon>
        <taxon>Polyporales</taxon>
        <taxon>Phanerochaetaceae</taxon>
        <taxon>Phanerochaete</taxon>
    </lineage>
</organism>
<keyword evidence="1" id="KW-0547">Nucleotide-binding</keyword>
<dbReference type="RefSeq" id="XP_007391259.1">
    <property type="nucleotide sequence ID" value="XM_007391197.1"/>
</dbReference>
<keyword evidence="4" id="KW-1185">Reference proteome</keyword>
<dbReference type="InterPro" id="IPR028375">
    <property type="entry name" value="KA1/Ssp2_C"/>
</dbReference>
<evidence type="ECO:0000256" key="2">
    <source>
        <dbReference type="ARBA" id="ARBA00022840"/>
    </source>
</evidence>
<dbReference type="KEGG" id="pco:PHACADRAFT_157085"/>
<dbReference type="GO" id="GO:0005524">
    <property type="term" value="F:ATP binding"/>
    <property type="evidence" value="ECO:0007669"/>
    <property type="project" value="UniProtKB-KW"/>
</dbReference>
<sequence>MEAMLETYRTLSAPGMGRKEKGDLGGLGGISAVPIYFIEMRARVQDIVVLMNWQLYMVDPINHPVDFHRKKTYEASTKPGRESFSIREDEVVLPLVFMDVACRLIFELAGGVEGINRR</sequence>
<dbReference type="EMBL" id="JH930468">
    <property type="protein sequence ID" value="EKM61866.1"/>
    <property type="molecule type" value="Genomic_DNA"/>
</dbReference>
<dbReference type="AlphaFoldDB" id="K5VFS9"/>
<dbReference type="HOGENOM" id="CLU_2073991_0_0_1"/>
<dbReference type="InParanoid" id="K5VFS9"/>
<evidence type="ECO:0000313" key="3">
    <source>
        <dbReference type="EMBL" id="EKM61866.1"/>
    </source>
</evidence>
<dbReference type="Proteomes" id="UP000008370">
    <property type="component" value="Unassembled WGS sequence"/>
</dbReference>
<name>K5VFS9_PHACS</name>
<accession>K5VFS9</accession>
<evidence type="ECO:0000256" key="1">
    <source>
        <dbReference type="ARBA" id="ARBA00022741"/>
    </source>
</evidence>
<evidence type="ECO:0000313" key="4">
    <source>
        <dbReference type="Proteomes" id="UP000008370"/>
    </source>
</evidence>
<protein>
    <submittedName>
        <fullName evidence="3">Uncharacterized protein</fullName>
    </submittedName>
</protein>
<reference evidence="3 4" key="1">
    <citation type="journal article" date="2012" name="BMC Genomics">
        <title>Comparative genomics of the white-rot fungi, Phanerochaete carnosa and P. chrysosporium, to elucidate the genetic basis of the distinct wood types they colonize.</title>
        <authorList>
            <person name="Suzuki H."/>
            <person name="MacDonald J."/>
            <person name="Syed K."/>
            <person name="Salamov A."/>
            <person name="Hori C."/>
            <person name="Aerts A."/>
            <person name="Henrissat B."/>
            <person name="Wiebenga A."/>
            <person name="vanKuyk P.A."/>
            <person name="Barry K."/>
            <person name="Lindquist E."/>
            <person name="LaButti K."/>
            <person name="Lapidus A."/>
            <person name="Lucas S."/>
            <person name="Coutinho P."/>
            <person name="Gong Y."/>
            <person name="Samejima M."/>
            <person name="Mahadevan R."/>
            <person name="Abou-Zaid M."/>
            <person name="de Vries R.P."/>
            <person name="Igarashi K."/>
            <person name="Yadav J.S."/>
            <person name="Grigoriev I.V."/>
            <person name="Master E.R."/>
        </authorList>
    </citation>
    <scope>NUCLEOTIDE SEQUENCE [LARGE SCALE GENOMIC DNA]</scope>
    <source>
        <strain evidence="3 4">HHB-10118-sp</strain>
    </source>
</reference>
<dbReference type="SUPFAM" id="SSF103243">
    <property type="entry name" value="KA1-like"/>
    <property type="match status" value="1"/>
</dbReference>
<dbReference type="Gene3D" id="3.30.310.80">
    <property type="entry name" value="Kinase associated domain 1, KA1"/>
    <property type="match status" value="1"/>
</dbReference>
<dbReference type="OrthoDB" id="193931at2759"/>
<dbReference type="GeneID" id="18909066"/>